<accession>A0A2K1L297</accession>
<gene>
    <name evidence="2" type="ORF">PHYPA_002934</name>
</gene>
<name>A0A2K1L297_PHYPA</name>
<dbReference type="Gramene" id="Pp3c2_19470V3.1">
    <property type="protein sequence ID" value="PAC:32934245.CDS.1"/>
    <property type="gene ID" value="Pp3c2_19470"/>
</dbReference>
<feature type="region of interest" description="Disordered" evidence="1">
    <location>
        <begin position="1"/>
        <end position="66"/>
    </location>
</feature>
<sequence>MEAESGMGRAVEVRKSQANGKCSSANGDVVGVESREELPSSSPSPAAAAVAGRQQVSMASSPRPAPAYRVVSAVIEKKEDGPGPRCGHTLTAVAAVGEEGTPGYLGPRLILFGGATALEGNSSGPGGPQTASAAAGISKISSSVLALCVVDDRFRRSQTADFGCIDKVW</sequence>
<dbReference type="PANTHER" id="PTHR46422">
    <property type="entry name" value="SERINE/THREONINE-PROTEIN PHOSPHATASE BSL3"/>
    <property type="match status" value="1"/>
</dbReference>
<dbReference type="Gramene" id="Pp3c2_19470V3.2">
    <property type="protein sequence ID" value="PAC:32934246.CDS.1"/>
    <property type="gene ID" value="Pp3c2_19470"/>
</dbReference>
<dbReference type="EMBL" id="ABEU02000002">
    <property type="protein sequence ID" value="PNR60141.1"/>
    <property type="molecule type" value="Genomic_DNA"/>
</dbReference>
<dbReference type="EnsemblPlants" id="Pp3c2_19470V3.1">
    <property type="protein sequence ID" value="PAC:32934245.CDS.1"/>
    <property type="gene ID" value="Pp3c2_19470"/>
</dbReference>
<dbReference type="PANTHER" id="PTHR46422:SF4">
    <property type="entry name" value="SERINE_THREONINE-PROTEIN PHOSPHATASE BSL3"/>
    <property type="match status" value="1"/>
</dbReference>
<reference evidence="2 4" key="1">
    <citation type="journal article" date="2008" name="Science">
        <title>The Physcomitrella genome reveals evolutionary insights into the conquest of land by plants.</title>
        <authorList>
            <person name="Rensing S."/>
            <person name="Lang D."/>
            <person name="Zimmer A."/>
            <person name="Terry A."/>
            <person name="Salamov A."/>
            <person name="Shapiro H."/>
            <person name="Nishiyama T."/>
            <person name="Perroud P.-F."/>
            <person name="Lindquist E."/>
            <person name="Kamisugi Y."/>
            <person name="Tanahashi T."/>
            <person name="Sakakibara K."/>
            <person name="Fujita T."/>
            <person name="Oishi K."/>
            <person name="Shin-I T."/>
            <person name="Kuroki Y."/>
            <person name="Toyoda A."/>
            <person name="Suzuki Y."/>
            <person name="Hashimoto A."/>
            <person name="Yamaguchi K."/>
            <person name="Sugano A."/>
            <person name="Kohara Y."/>
            <person name="Fujiyama A."/>
            <person name="Anterola A."/>
            <person name="Aoki S."/>
            <person name="Ashton N."/>
            <person name="Barbazuk W.B."/>
            <person name="Barker E."/>
            <person name="Bennetzen J."/>
            <person name="Bezanilla M."/>
            <person name="Blankenship R."/>
            <person name="Cho S.H."/>
            <person name="Dutcher S."/>
            <person name="Estelle M."/>
            <person name="Fawcett J.A."/>
            <person name="Gundlach H."/>
            <person name="Hanada K."/>
            <person name="Heyl A."/>
            <person name="Hicks K.A."/>
            <person name="Hugh J."/>
            <person name="Lohr M."/>
            <person name="Mayer K."/>
            <person name="Melkozernov A."/>
            <person name="Murata T."/>
            <person name="Nelson D."/>
            <person name="Pils B."/>
            <person name="Prigge M."/>
            <person name="Reiss B."/>
            <person name="Renner T."/>
            <person name="Rombauts S."/>
            <person name="Rushton P."/>
            <person name="Sanderfoot A."/>
            <person name="Schween G."/>
            <person name="Shiu S.-H."/>
            <person name="Stueber K."/>
            <person name="Theodoulou F.L."/>
            <person name="Tu H."/>
            <person name="Van de Peer Y."/>
            <person name="Verrier P.J."/>
            <person name="Waters E."/>
            <person name="Wood A."/>
            <person name="Yang L."/>
            <person name="Cove D."/>
            <person name="Cuming A."/>
            <person name="Hasebe M."/>
            <person name="Lucas S."/>
            <person name="Mishler D.B."/>
            <person name="Reski R."/>
            <person name="Grigoriev I."/>
            <person name="Quatrano R.S."/>
            <person name="Boore J.L."/>
        </authorList>
    </citation>
    <scope>NUCLEOTIDE SEQUENCE [LARGE SCALE GENOMIC DNA]</scope>
    <source>
        <strain evidence="3 4">cv. Gransden 2004</strain>
    </source>
</reference>
<dbReference type="AlphaFoldDB" id="A0A2K1L297"/>
<evidence type="ECO:0000313" key="4">
    <source>
        <dbReference type="Proteomes" id="UP000006727"/>
    </source>
</evidence>
<reference evidence="2 4" key="2">
    <citation type="journal article" date="2018" name="Plant J.">
        <title>The Physcomitrella patens chromosome-scale assembly reveals moss genome structure and evolution.</title>
        <authorList>
            <person name="Lang D."/>
            <person name="Ullrich K.K."/>
            <person name="Murat F."/>
            <person name="Fuchs J."/>
            <person name="Jenkins J."/>
            <person name="Haas F.B."/>
            <person name="Piednoel M."/>
            <person name="Gundlach H."/>
            <person name="Van Bel M."/>
            <person name="Meyberg R."/>
            <person name="Vives C."/>
            <person name="Morata J."/>
            <person name="Symeonidi A."/>
            <person name="Hiss M."/>
            <person name="Muchero W."/>
            <person name="Kamisugi Y."/>
            <person name="Saleh O."/>
            <person name="Blanc G."/>
            <person name="Decker E.L."/>
            <person name="van Gessel N."/>
            <person name="Grimwood J."/>
            <person name="Hayes R.D."/>
            <person name="Graham S.W."/>
            <person name="Gunter L.E."/>
            <person name="McDaniel S.F."/>
            <person name="Hoernstein S.N.W."/>
            <person name="Larsson A."/>
            <person name="Li F.W."/>
            <person name="Perroud P.F."/>
            <person name="Phillips J."/>
            <person name="Ranjan P."/>
            <person name="Rokshar D.S."/>
            <person name="Rothfels C.J."/>
            <person name="Schneider L."/>
            <person name="Shu S."/>
            <person name="Stevenson D.W."/>
            <person name="Thummler F."/>
            <person name="Tillich M."/>
            <person name="Villarreal Aguilar J.C."/>
            <person name="Widiez T."/>
            <person name="Wong G.K."/>
            <person name="Wymore A."/>
            <person name="Zhang Y."/>
            <person name="Zimmer A.D."/>
            <person name="Quatrano R.S."/>
            <person name="Mayer K.F.X."/>
            <person name="Goodstein D."/>
            <person name="Casacuberta J.M."/>
            <person name="Vandepoele K."/>
            <person name="Reski R."/>
            <person name="Cuming A.C."/>
            <person name="Tuskan G.A."/>
            <person name="Maumus F."/>
            <person name="Salse J."/>
            <person name="Schmutz J."/>
            <person name="Rensing S.A."/>
        </authorList>
    </citation>
    <scope>NUCLEOTIDE SEQUENCE [LARGE SCALE GENOMIC DNA]</scope>
    <source>
        <strain evidence="3 4">cv. Gransden 2004</strain>
    </source>
</reference>
<dbReference type="EnsemblPlants" id="Pp3c2_19470V3.2">
    <property type="protein sequence ID" value="PAC:32934246.CDS.1"/>
    <property type="gene ID" value="Pp3c2_19470"/>
</dbReference>
<protein>
    <submittedName>
        <fullName evidence="2 3">Uncharacterized protein</fullName>
    </submittedName>
</protein>
<feature type="compositionally biased region" description="Low complexity" evidence="1">
    <location>
        <begin position="39"/>
        <end position="49"/>
    </location>
</feature>
<feature type="compositionally biased region" description="Polar residues" evidence="1">
    <location>
        <begin position="16"/>
        <end position="26"/>
    </location>
</feature>
<dbReference type="Proteomes" id="UP000006727">
    <property type="component" value="Chromosome 2"/>
</dbReference>
<proteinExistence type="predicted"/>
<reference evidence="3" key="3">
    <citation type="submission" date="2020-12" db="UniProtKB">
        <authorList>
            <consortium name="EnsemblPlants"/>
        </authorList>
    </citation>
    <scope>IDENTIFICATION</scope>
</reference>
<evidence type="ECO:0000256" key="1">
    <source>
        <dbReference type="SAM" id="MobiDB-lite"/>
    </source>
</evidence>
<organism evidence="2">
    <name type="scientific">Physcomitrium patens</name>
    <name type="common">Spreading-leaved earth moss</name>
    <name type="synonym">Physcomitrella patens</name>
    <dbReference type="NCBI Taxonomy" id="3218"/>
    <lineage>
        <taxon>Eukaryota</taxon>
        <taxon>Viridiplantae</taxon>
        <taxon>Streptophyta</taxon>
        <taxon>Embryophyta</taxon>
        <taxon>Bryophyta</taxon>
        <taxon>Bryophytina</taxon>
        <taxon>Bryopsida</taxon>
        <taxon>Funariidae</taxon>
        <taxon>Funariales</taxon>
        <taxon>Funariaceae</taxon>
        <taxon>Physcomitrium</taxon>
    </lineage>
</organism>
<dbReference type="STRING" id="3218.A0A2K1L297"/>
<evidence type="ECO:0000313" key="3">
    <source>
        <dbReference type="EnsemblPlants" id="PAC:32934245.CDS.1"/>
    </source>
</evidence>
<dbReference type="InParanoid" id="A0A2K1L297"/>
<keyword evidence="4" id="KW-1185">Reference proteome</keyword>
<evidence type="ECO:0000313" key="2">
    <source>
        <dbReference type="EMBL" id="PNR60141.1"/>
    </source>
</evidence>